<dbReference type="PRINTS" id="PR00344">
    <property type="entry name" value="BCTRLSENSOR"/>
</dbReference>
<feature type="transmembrane region" description="Helical" evidence="11">
    <location>
        <begin position="275"/>
        <end position="297"/>
    </location>
</feature>
<dbReference type="PANTHER" id="PTHR43047">
    <property type="entry name" value="TWO-COMPONENT HISTIDINE PROTEIN KINASE"/>
    <property type="match status" value="1"/>
</dbReference>
<dbReference type="Pfam" id="PF02518">
    <property type="entry name" value="HATPase_c"/>
    <property type="match status" value="2"/>
</dbReference>
<comment type="caution">
    <text evidence="14">The sequence shown here is derived from an EMBL/GenBank/DDBJ whole genome shotgun (WGS) entry which is preliminary data.</text>
</comment>
<dbReference type="InterPro" id="IPR036890">
    <property type="entry name" value="HATPase_C_sf"/>
</dbReference>
<dbReference type="InterPro" id="IPR003594">
    <property type="entry name" value="HATPase_dom"/>
</dbReference>
<dbReference type="Pfam" id="PF07695">
    <property type="entry name" value="7TMR-DISM_7TM"/>
    <property type="match status" value="1"/>
</dbReference>
<feature type="region of interest" description="Disordered" evidence="10">
    <location>
        <begin position="1020"/>
        <end position="1045"/>
    </location>
</feature>
<dbReference type="SMART" id="SM00448">
    <property type="entry name" value="REC"/>
    <property type="match status" value="1"/>
</dbReference>
<dbReference type="SUPFAM" id="SSF52172">
    <property type="entry name" value="CheY-like"/>
    <property type="match status" value="1"/>
</dbReference>
<dbReference type="InterPro" id="IPR008979">
    <property type="entry name" value="Galactose-bd-like_sf"/>
</dbReference>
<name>A0ABT4FDZ9_9BACL</name>
<dbReference type="InterPro" id="IPR001789">
    <property type="entry name" value="Sig_transdc_resp-reg_receiver"/>
</dbReference>
<feature type="transmembrane region" description="Helical" evidence="11">
    <location>
        <begin position="309"/>
        <end position="332"/>
    </location>
</feature>
<keyword evidence="11" id="KW-0472">Membrane</keyword>
<feature type="domain" description="Histidine kinase" evidence="12">
    <location>
        <begin position="931"/>
        <end position="1028"/>
    </location>
</feature>
<keyword evidence="8" id="KW-0902">Two-component regulatory system</keyword>
<feature type="transmembrane region" description="Helical" evidence="11">
    <location>
        <begin position="213"/>
        <end position="234"/>
    </location>
</feature>
<keyword evidence="15" id="KW-1185">Reference proteome</keyword>
<dbReference type="RefSeq" id="WP_042235845.1">
    <property type="nucleotide sequence ID" value="NZ_CP026520.1"/>
</dbReference>
<evidence type="ECO:0000256" key="9">
    <source>
        <dbReference type="PROSITE-ProRule" id="PRU00169"/>
    </source>
</evidence>
<keyword evidence="3 9" id="KW-0597">Phosphoprotein</keyword>
<dbReference type="Pfam" id="PF00072">
    <property type="entry name" value="Response_reg"/>
    <property type="match status" value="1"/>
</dbReference>
<keyword evidence="6" id="KW-0418">Kinase</keyword>
<dbReference type="Gene3D" id="1.10.287.130">
    <property type="match status" value="1"/>
</dbReference>
<dbReference type="Gene3D" id="3.30.565.10">
    <property type="entry name" value="Histidine kinase-like ATPase, C-terminal domain"/>
    <property type="match status" value="2"/>
</dbReference>
<dbReference type="Pfam" id="PF00512">
    <property type="entry name" value="HisKA"/>
    <property type="match status" value="1"/>
</dbReference>
<feature type="compositionally biased region" description="Basic and acidic residues" evidence="10">
    <location>
        <begin position="1032"/>
        <end position="1045"/>
    </location>
</feature>
<keyword evidence="4" id="KW-0808">Transferase</keyword>
<evidence type="ECO:0000256" key="7">
    <source>
        <dbReference type="ARBA" id="ARBA00022840"/>
    </source>
</evidence>
<dbReference type="InterPro" id="IPR003661">
    <property type="entry name" value="HisK_dim/P_dom"/>
</dbReference>
<evidence type="ECO:0000256" key="5">
    <source>
        <dbReference type="ARBA" id="ARBA00022741"/>
    </source>
</evidence>
<evidence type="ECO:0000313" key="15">
    <source>
        <dbReference type="Proteomes" id="UP001527202"/>
    </source>
</evidence>
<keyword evidence="7 14" id="KW-0067">ATP-binding</keyword>
<dbReference type="Proteomes" id="UP001527202">
    <property type="component" value="Unassembled WGS sequence"/>
</dbReference>
<dbReference type="InterPro" id="IPR011006">
    <property type="entry name" value="CheY-like_superfamily"/>
</dbReference>
<evidence type="ECO:0000256" key="11">
    <source>
        <dbReference type="SAM" id="Phobius"/>
    </source>
</evidence>
<evidence type="ECO:0000256" key="4">
    <source>
        <dbReference type="ARBA" id="ARBA00022679"/>
    </source>
</evidence>
<evidence type="ECO:0000256" key="1">
    <source>
        <dbReference type="ARBA" id="ARBA00000085"/>
    </source>
</evidence>
<gene>
    <name evidence="14" type="ORF">M5X16_13125</name>
</gene>
<dbReference type="InterPro" id="IPR005467">
    <property type="entry name" value="His_kinase_dom"/>
</dbReference>
<evidence type="ECO:0000256" key="2">
    <source>
        <dbReference type="ARBA" id="ARBA00012438"/>
    </source>
</evidence>
<evidence type="ECO:0000256" key="8">
    <source>
        <dbReference type="ARBA" id="ARBA00023012"/>
    </source>
</evidence>
<sequence>MKKQALFFILGAALILLLPVYLVLQHVVSIERNPDAVDGTLDLRAWNFADKGTVRLSGEWEFYRGKLLVPGDFHPSAETGKTPPMPTGMAQIPGKWNAYMGEEGDPAAEGYATFRLNVRLNETDGAIYGIRTGNIRMANRVFVNGLEVGASGTPGRTAAEENSDNVPYTGYTYLKGSEAEIVVQVSNHSYSSGGIFTPILFGDEKSVMKSREAALFSEWMTMAGFLIPGLYFLVLYRMRRNDPASLYLGLFCLVGLLFVLTHGEKMLAAAWPGFSYTWLLKVQLMVSSFVYFFLLRYVAVAVPGGVHPLALRVSSFVTAAGLLAGLLLPPVVFSRLEVLILAISFLSMCYMAFVLLRDVRKRSEDTLLMIAGVMSILMVIAAYVLNLVGLYEGLLLVPAEMLMFVLTQAILLAQRFNRTFVEVDQLSQRLLSLDGLKDEFMANTSHELRTPLHGMVNMAQSMLEGASGALNVKQRNDLAMIVSTGRRLTLLINDILDFSKLKNGEIVLKRQPVDLKAATNAVLEVMTHVARHKDIRFEQEWPDRLPWLLTDEDRLQQILYNLIGNAVKFTPAGTVTIGAVTKNGHVLVFVKDTGIGIAENRMEEIFHAYDQGVDPGDRDYEGTGLGLSITKKLVELGEGKIEAESRLGEGSVFRFTVPSTTAAPEAARTTGGGFRASVARDETAAAVLPEGLEDRRAGKIDATVLLVDDDPVNLQVLYNLLSVEGYRLIAVDGGAKAMAHIGSGLSIDLVIADWMMPGMSGLELCRAIRDRISLAELPVLLLTARSLPEDVRTGFQAGANDFLRKPVDADELRARVRTLLEMRKSVRNAVSAEMAFLQAQIKPHFLYNALNTIIALLPSDPDKTTKLLLELSRYLRGSFDFQNRDQLVPLQKEMALVQSYLVLEKARFEERLQVIYDIRAEPNRLIPPLSIQPIVENAVRHGIMRRAEGGTIGISVEEKEDVLLVEITDNGVGMEPGRAASLLSAEAGGGVGLINIHTRLLTMFGEGLDIRTEAGQGTTVQFRVPNNGGTRGKREEVKSSEGHSD</sequence>
<evidence type="ECO:0000256" key="3">
    <source>
        <dbReference type="ARBA" id="ARBA00022553"/>
    </source>
</evidence>
<keyword evidence="11" id="KW-1133">Transmembrane helix</keyword>
<protein>
    <recommendedName>
        <fullName evidence="2">histidine kinase</fullName>
        <ecNumber evidence="2">2.7.13.3</ecNumber>
    </recommendedName>
</protein>
<feature type="transmembrane region" description="Helical" evidence="11">
    <location>
        <begin position="338"/>
        <end position="356"/>
    </location>
</feature>
<dbReference type="CDD" id="cd17574">
    <property type="entry name" value="REC_OmpR"/>
    <property type="match status" value="1"/>
</dbReference>
<dbReference type="EMBL" id="JAMDMJ010000014">
    <property type="protein sequence ID" value="MCY9596717.1"/>
    <property type="molecule type" value="Genomic_DNA"/>
</dbReference>
<evidence type="ECO:0000259" key="12">
    <source>
        <dbReference type="PROSITE" id="PS50109"/>
    </source>
</evidence>
<evidence type="ECO:0000256" key="6">
    <source>
        <dbReference type="ARBA" id="ARBA00022777"/>
    </source>
</evidence>
<dbReference type="SMART" id="SM00387">
    <property type="entry name" value="HATPase_c"/>
    <property type="match status" value="2"/>
</dbReference>
<dbReference type="SUPFAM" id="SSF55874">
    <property type="entry name" value="ATPase domain of HSP90 chaperone/DNA topoisomerase II/histidine kinase"/>
    <property type="match status" value="2"/>
</dbReference>
<feature type="transmembrane region" description="Helical" evidence="11">
    <location>
        <begin position="368"/>
        <end position="388"/>
    </location>
</feature>
<accession>A0ABT4FDZ9</accession>
<dbReference type="CDD" id="cd16922">
    <property type="entry name" value="HATPase_EvgS-ArcB-TorS-like"/>
    <property type="match status" value="1"/>
</dbReference>
<dbReference type="InterPro" id="IPR011623">
    <property type="entry name" value="7TMR_DISM_rcpt_extracell_dom1"/>
</dbReference>
<dbReference type="InterPro" id="IPR004358">
    <property type="entry name" value="Sig_transdc_His_kin-like_C"/>
</dbReference>
<keyword evidence="5" id="KW-0547">Nucleotide-binding</keyword>
<dbReference type="Pfam" id="PF06580">
    <property type="entry name" value="His_kinase"/>
    <property type="match status" value="1"/>
</dbReference>
<dbReference type="CDD" id="cd00082">
    <property type="entry name" value="HisKA"/>
    <property type="match status" value="1"/>
</dbReference>
<dbReference type="InterPro" id="IPR036097">
    <property type="entry name" value="HisK_dim/P_sf"/>
</dbReference>
<dbReference type="InterPro" id="IPR010559">
    <property type="entry name" value="Sig_transdc_His_kin_internal"/>
</dbReference>
<feature type="domain" description="Histidine kinase" evidence="12">
    <location>
        <begin position="443"/>
        <end position="661"/>
    </location>
</feature>
<reference evidence="14 15" key="1">
    <citation type="submission" date="2022-05" db="EMBL/GenBank/DDBJ databases">
        <title>Genome Sequencing of Bee-Associated Microbes.</title>
        <authorList>
            <person name="Dunlap C."/>
        </authorList>
    </citation>
    <scope>NUCLEOTIDE SEQUENCE [LARGE SCALE GENOMIC DNA]</scope>
    <source>
        <strain evidence="14 15">NRRL B-23120</strain>
    </source>
</reference>
<keyword evidence="11" id="KW-0812">Transmembrane</keyword>
<dbReference type="Gene3D" id="2.60.120.260">
    <property type="entry name" value="Galactose-binding domain-like"/>
    <property type="match status" value="1"/>
</dbReference>
<dbReference type="EC" id="2.7.13.3" evidence="2"/>
<dbReference type="GeneID" id="95378429"/>
<comment type="catalytic activity">
    <reaction evidence="1">
        <text>ATP + protein L-histidine = ADP + protein N-phospho-L-histidine.</text>
        <dbReference type="EC" id="2.7.13.3"/>
    </reaction>
</comment>
<dbReference type="SMART" id="SM00388">
    <property type="entry name" value="HisKA"/>
    <property type="match status" value="1"/>
</dbReference>
<dbReference type="SUPFAM" id="SSF49785">
    <property type="entry name" value="Galactose-binding domain-like"/>
    <property type="match status" value="1"/>
</dbReference>
<dbReference type="SUPFAM" id="SSF47384">
    <property type="entry name" value="Homodimeric domain of signal transducing histidine kinase"/>
    <property type="match status" value="1"/>
</dbReference>
<dbReference type="PANTHER" id="PTHR43047:SF72">
    <property type="entry name" value="OSMOSENSING HISTIDINE PROTEIN KINASE SLN1"/>
    <property type="match status" value="1"/>
</dbReference>
<dbReference type="Gene3D" id="3.40.50.2300">
    <property type="match status" value="1"/>
</dbReference>
<evidence type="ECO:0000256" key="10">
    <source>
        <dbReference type="SAM" id="MobiDB-lite"/>
    </source>
</evidence>
<feature type="transmembrane region" description="Helical" evidence="11">
    <location>
        <begin position="246"/>
        <end position="263"/>
    </location>
</feature>
<dbReference type="PROSITE" id="PS50110">
    <property type="entry name" value="RESPONSE_REGULATORY"/>
    <property type="match status" value="1"/>
</dbReference>
<evidence type="ECO:0000259" key="13">
    <source>
        <dbReference type="PROSITE" id="PS50110"/>
    </source>
</evidence>
<proteinExistence type="predicted"/>
<dbReference type="PROSITE" id="PS50109">
    <property type="entry name" value="HIS_KIN"/>
    <property type="match status" value="2"/>
</dbReference>
<feature type="modified residue" description="4-aspartylphosphate" evidence="9">
    <location>
        <position position="753"/>
    </location>
</feature>
<dbReference type="GO" id="GO:0005524">
    <property type="term" value="F:ATP binding"/>
    <property type="evidence" value="ECO:0007669"/>
    <property type="project" value="UniProtKB-KW"/>
</dbReference>
<organism evidence="14 15">
    <name type="scientific">Paenibacillus chitinolyticus</name>
    <dbReference type="NCBI Taxonomy" id="79263"/>
    <lineage>
        <taxon>Bacteria</taxon>
        <taxon>Bacillati</taxon>
        <taxon>Bacillota</taxon>
        <taxon>Bacilli</taxon>
        <taxon>Bacillales</taxon>
        <taxon>Paenibacillaceae</taxon>
        <taxon>Paenibacillus</taxon>
    </lineage>
</organism>
<evidence type="ECO:0000313" key="14">
    <source>
        <dbReference type="EMBL" id="MCY9596717.1"/>
    </source>
</evidence>
<feature type="domain" description="Response regulatory" evidence="13">
    <location>
        <begin position="703"/>
        <end position="820"/>
    </location>
</feature>